<protein>
    <recommendedName>
        <fullName evidence="3">DUF3137 domain-containing protein</fullName>
    </recommendedName>
</protein>
<dbReference type="eggNOG" id="ENOG5031VTE">
    <property type="taxonomic scope" value="Bacteria"/>
</dbReference>
<reference evidence="1 2" key="1">
    <citation type="submission" date="2013-01" db="EMBL/GenBank/DDBJ databases">
        <title>Whole genome shotgun sequence of Gordonia soli NBRC 108243.</title>
        <authorList>
            <person name="Isaki-Nakamura S."/>
            <person name="Hosoyama A."/>
            <person name="Tsuchikane K."/>
            <person name="Ando Y."/>
            <person name="Baba S."/>
            <person name="Ohji S."/>
            <person name="Hamada M."/>
            <person name="Tamura T."/>
            <person name="Yamazoe A."/>
            <person name="Yamazaki S."/>
            <person name="Fujita N."/>
        </authorList>
    </citation>
    <scope>NUCLEOTIDE SEQUENCE [LARGE SCALE GENOMIC DNA]</scope>
    <source>
        <strain evidence="1 2">NBRC 108243</strain>
    </source>
</reference>
<dbReference type="InterPro" id="IPR021484">
    <property type="entry name" value="DUF3137"/>
</dbReference>
<dbReference type="EMBL" id="BANX01000008">
    <property type="protein sequence ID" value="GAC67590.1"/>
    <property type="molecule type" value="Genomic_DNA"/>
</dbReference>
<dbReference type="AlphaFoldDB" id="M0QG35"/>
<proteinExistence type="predicted"/>
<name>M0QG35_9ACTN</name>
<gene>
    <name evidence="1" type="ORF">GS4_08_01750</name>
</gene>
<accession>M0QG35</accession>
<dbReference type="Proteomes" id="UP000011666">
    <property type="component" value="Unassembled WGS sequence"/>
</dbReference>
<dbReference type="Pfam" id="PF11335">
    <property type="entry name" value="DUF3137"/>
    <property type="match status" value="1"/>
</dbReference>
<sequence>MLLLTTPLIAFVPAGIVVKLSRRASTRSWALRNGFEYRARLGGAPPAWDFPPFSGTRARRIRLRDGMTGRIGPYPATFFHYTWWNNRRLFASSHYRNVFTLRLPAALPRLTVGVTLDTSTGDTVRFESADFDDRFTVHSTDPAFAHAVLTPRTIDALVELSRTAGSVMLTKFEIADDLLVAVSTVGNRPEQITEIFDAMRIIAVGIPRFVWTDRGVAPPMTAQNR</sequence>
<evidence type="ECO:0000313" key="2">
    <source>
        <dbReference type="Proteomes" id="UP000011666"/>
    </source>
</evidence>
<keyword evidence="2" id="KW-1185">Reference proteome</keyword>
<evidence type="ECO:0008006" key="3">
    <source>
        <dbReference type="Google" id="ProtNLM"/>
    </source>
</evidence>
<organism evidence="1 2">
    <name type="scientific">Gordonia soli NBRC 108243</name>
    <dbReference type="NCBI Taxonomy" id="1223545"/>
    <lineage>
        <taxon>Bacteria</taxon>
        <taxon>Bacillati</taxon>
        <taxon>Actinomycetota</taxon>
        <taxon>Actinomycetes</taxon>
        <taxon>Mycobacteriales</taxon>
        <taxon>Gordoniaceae</taxon>
        <taxon>Gordonia</taxon>
    </lineage>
</organism>
<evidence type="ECO:0000313" key="1">
    <source>
        <dbReference type="EMBL" id="GAC67590.1"/>
    </source>
</evidence>
<comment type="caution">
    <text evidence="1">The sequence shown here is derived from an EMBL/GenBank/DDBJ whole genome shotgun (WGS) entry which is preliminary data.</text>
</comment>